<reference evidence="1 2" key="1">
    <citation type="submission" date="2015-07" db="EMBL/GenBank/DDBJ databases">
        <title>The genome of Melipona quadrifasciata.</title>
        <authorList>
            <person name="Pan H."/>
            <person name="Kapheim K."/>
        </authorList>
    </citation>
    <scope>NUCLEOTIDE SEQUENCE [LARGE SCALE GENOMIC DNA]</scope>
    <source>
        <strain evidence="1">0111107301</strain>
        <tissue evidence="1">Whole body</tissue>
    </source>
</reference>
<accession>A0A0M9A2M4</accession>
<proteinExistence type="predicted"/>
<evidence type="ECO:0000313" key="2">
    <source>
        <dbReference type="Proteomes" id="UP000053105"/>
    </source>
</evidence>
<dbReference type="EMBL" id="KQ435756">
    <property type="protein sequence ID" value="KOX76010.1"/>
    <property type="molecule type" value="Genomic_DNA"/>
</dbReference>
<organism evidence="1 2">
    <name type="scientific">Melipona quadrifasciata</name>
    <dbReference type="NCBI Taxonomy" id="166423"/>
    <lineage>
        <taxon>Eukaryota</taxon>
        <taxon>Metazoa</taxon>
        <taxon>Ecdysozoa</taxon>
        <taxon>Arthropoda</taxon>
        <taxon>Hexapoda</taxon>
        <taxon>Insecta</taxon>
        <taxon>Pterygota</taxon>
        <taxon>Neoptera</taxon>
        <taxon>Endopterygota</taxon>
        <taxon>Hymenoptera</taxon>
        <taxon>Apocrita</taxon>
        <taxon>Aculeata</taxon>
        <taxon>Apoidea</taxon>
        <taxon>Anthophila</taxon>
        <taxon>Apidae</taxon>
        <taxon>Melipona</taxon>
    </lineage>
</organism>
<dbReference type="GO" id="GO:0005829">
    <property type="term" value="C:cytosol"/>
    <property type="evidence" value="ECO:0007669"/>
    <property type="project" value="TreeGrafter"/>
</dbReference>
<dbReference type="GO" id="GO:0031175">
    <property type="term" value="P:neuron projection development"/>
    <property type="evidence" value="ECO:0007669"/>
    <property type="project" value="TreeGrafter"/>
</dbReference>
<name>A0A0M9A2M4_9HYME</name>
<evidence type="ECO:0000313" key="1">
    <source>
        <dbReference type="EMBL" id="KOX76010.1"/>
    </source>
</evidence>
<dbReference type="AlphaFoldDB" id="A0A0M9A2M4"/>
<dbReference type="OrthoDB" id="379794at2759"/>
<gene>
    <name evidence="1" type="ORF">WN51_12440</name>
</gene>
<dbReference type="STRING" id="166423.A0A0M9A2M4"/>
<sequence>MNNRDINLLLKFKSAFAEKDWNELLNLLNPKMFKPFESKELVALPVLAKIAQILTTENSDVPNNIKIACLKCLGNSCFNNYMHKEYVLTNIEKGTYSHKLYSTLANNENLEEMESCNPYPFDSYFPYEGVVEWTLRFIIACKTDNDLINEKLEILRLSIQFLCNLFTFACKDNNYPNQCDIPQYLYDTNLKNVIITMTHSEHVSIVRASCAFIHNALKEFEGETFLEEEKKFLCSQLLRPSKEGFESAKEALMLLLCEKDILQYTYSNMTIENKLYLLEIIYNELSDTMHKSENEYMFTKQTIEFLIERFCRRSDLILKTADTCLDEIEPTEIIILLDILGVLTSRSCEEYSSLKSYKSLLINCIYLLQSIQMIGKQSDNYFTPLQKLSDVASAMQGIRNSDSKSCSSGNENKLNTTMTDLQNHPTFGFKAGLIRIIGNMCYRNKECQDLQSRRRGEQRAAGNGCHAARGRGRKENWNRALAARTKIAIFIEDLLSGASLAKFLLIGLKKRRTINKEYMLVDRKSSGTRETQAAQGACKQAEKEVIYTLSKLNRRKLNKLSNLSKIVK</sequence>
<dbReference type="PANTHER" id="PTHR13255:SF0">
    <property type="entry name" value="ATAXIN-10"/>
    <property type="match status" value="1"/>
</dbReference>
<protein>
    <submittedName>
        <fullName evidence="1">Ataxin-10</fullName>
    </submittedName>
</protein>
<dbReference type="InterPro" id="IPR051374">
    <property type="entry name" value="Ataxin-10/CTR86_families"/>
</dbReference>
<dbReference type="Proteomes" id="UP000053105">
    <property type="component" value="Unassembled WGS sequence"/>
</dbReference>
<keyword evidence="2" id="KW-1185">Reference proteome</keyword>
<dbReference type="PANTHER" id="PTHR13255">
    <property type="entry name" value="ATAXIN-10"/>
    <property type="match status" value="1"/>
</dbReference>